<evidence type="ECO:0000256" key="4">
    <source>
        <dbReference type="ARBA" id="ARBA00074799"/>
    </source>
</evidence>
<dbReference type="CDD" id="cd11529">
    <property type="entry name" value="NTP-PPase_MazG_Cterm"/>
    <property type="match status" value="1"/>
</dbReference>
<comment type="similarity">
    <text evidence="2">Belongs to the nucleoside triphosphate pyrophosphohydrolase family.</text>
</comment>
<dbReference type="GO" id="GO:0046047">
    <property type="term" value="P:TTP catabolic process"/>
    <property type="evidence" value="ECO:0007669"/>
    <property type="project" value="TreeGrafter"/>
</dbReference>
<dbReference type="GO" id="GO:0046061">
    <property type="term" value="P:dATP catabolic process"/>
    <property type="evidence" value="ECO:0007669"/>
    <property type="project" value="TreeGrafter"/>
</dbReference>
<dbReference type="EMBL" id="JALPRX010000016">
    <property type="protein sequence ID" value="MCK8783736.1"/>
    <property type="molecule type" value="Genomic_DNA"/>
</dbReference>
<dbReference type="GO" id="GO:0006950">
    <property type="term" value="P:response to stress"/>
    <property type="evidence" value="ECO:0007669"/>
    <property type="project" value="UniProtKB-ARBA"/>
</dbReference>
<evidence type="ECO:0000256" key="2">
    <source>
        <dbReference type="ARBA" id="ARBA00061115"/>
    </source>
</evidence>
<evidence type="ECO:0000256" key="1">
    <source>
        <dbReference type="ARBA" id="ARBA00052141"/>
    </source>
</evidence>
<organism evidence="7 8">
    <name type="scientific">Roseomonas acroporae</name>
    <dbReference type="NCBI Taxonomy" id="2937791"/>
    <lineage>
        <taxon>Bacteria</taxon>
        <taxon>Pseudomonadati</taxon>
        <taxon>Pseudomonadota</taxon>
        <taxon>Alphaproteobacteria</taxon>
        <taxon>Acetobacterales</taxon>
        <taxon>Roseomonadaceae</taxon>
        <taxon>Roseomonas</taxon>
    </lineage>
</organism>
<dbReference type="NCBIfam" id="NF007113">
    <property type="entry name" value="PRK09562.1"/>
    <property type="match status" value="1"/>
</dbReference>
<dbReference type="FunFam" id="1.10.287.1080:FF:000001">
    <property type="entry name" value="Nucleoside triphosphate pyrophosphohydrolase"/>
    <property type="match status" value="1"/>
</dbReference>
<evidence type="ECO:0000259" key="6">
    <source>
        <dbReference type="Pfam" id="PF03819"/>
    </source>
</evidence>
<keyword evidence="5" id="KW-0175">Coiled coil</keyword>
<dbReference type="PANTHER" id="PTHR30522:SF0">
    <property type="entry name" value="NUCLEOSIDE TRIPHOSPHATE PYROPHOSPHOHYDROLASE"/>
    <property type="match status" value="1"/>
</dbReference>
<dbReference type="GO" id="GO:0046076">
    <property type="term" value="P:dTTP catabolic process"/>
    <property type="evidence" value="ECO:0007669"/>
    <property type="project" value="TreeGrafter"/>
</dbReference>
<keyword evidence="8" id="KW-1185">Reference proteome</keyword>
<name>A0A9X1YC00_9PROT</name>
<dbReference type="NCBIfam" id="TIGR00444">
    <property type="entry name" value="mazG"/>
    <property type="match status" value="1"/>
</dbReference>
<dbReference type="Pfam" id="PF03819">
    <property type="entry name" value="MazG"/>
    <property type="match status" value="2"/>
</dbReference>
<evidence type="ECO:0000313" key="7">
    <source>
        <dbReference type="EMBL" id="MCK8783736.1"/>
    </source>
</evidence>
<comment type="caution">
    <text evidence="7">The sequence shown here is derived from an EMBL/GenBank/DDBJ whole genome shotgun (WGS) entry which is preliminary data.</text>
</comment>
<dbReference type="InterPro" id="IPR004518">
    <property type="entry name" value="MazG-like_dom"/>
</dbReference>
<feature type="domain" description="NTP pyrophosphohydrolase MazG-like" evidence="6">
    <location>
        <begin position="180"/>
        <end position="245"/>
    </location>
</feature>
<dbReference type="GO" id="GO:0006203">
    <property type="term" value="P:dGTP catabolic process"/>
    <property type="evidence" value="ECO:0007669"/>
    <property type="project" value="TreeGrafter"/>
</dbReference>
<sequence length="286" mass="31206">MSDPEAALGRLLAVMRRLRDPRDGCPWDQAQDFDSIAPYTIEEAYEVADAIARRDGAALLDELGDLLFQVVFYAQMASERPEGDGPEGDGTATNRFDFGDVARTIADKMLRRHPHVFGDEAARAAGAVRGMWEAQKAAERAARAETGTLAGLPAGLPALTRAAKLTRRAARVGFDWPDAEAVLEKLDEEVAELRAELPREGEDGDRTRLKDEMGDLLFVLANLARKLDLDPEECLRGANAKFERRFGAVEQALAAEGKAPGDATLDEMEAQWAAAKRAERTAQGRT</sequence>
<dbReference type="FunFam" id="1.10.287.1080:FF:000003">
    <property type="entry name" value="Nucleoside triphosphate pyrophosphohydrolase"/>
    <property type="match status" value="1"/>
</dbReference>
<gene>
    <name evidence="7" type="primary">mazG</name>
    <name evidence="7" type="ORF">M0638_04980</name>
</gene>
<dbReference type="InterPro" id="IPR011551">
    <property type="entry name" value="NTP_PyrPHydrolase_MazG"/>
</dbReference>
<dbReference type="Gene3D" id="1.10.287.1080">
    <property type="entry name" value="MazG-like"/>
    <property type="match status" value="2"/>
</dbReference>
<dbReference type="PANTHER" id="PTHR30522">
    <property type="entry name" value="NUCLEOSIDE TRIPHOSPHATE PYROPHOSPHOHYDROLASE"/>
    <property type="match status" value="1"/>
</dbReference>
<dbReference type="InterPro" id="IPR048015">
    <property type="entry name" value="NTP-PPase_MazG-like_N"/>
</dbReference>
<comment type="catalytic activity">
    <reaction evidence="1">
        <text>ATP + H2O = AMP + diphosphate + H(+)</text>
        <dbReference type="Rhea" id="RHEA:14245"/>
        <dbReference type="ChEBI" id="CHEBI:15377"/>
        <dbReference type="ChEBI" id="CHEBI:15378"/>
        <dbReference type="ChEBI" id="CHEBI:30616"/>
        <dbReference type="ChEBI" id="CHEBI:33019"/>
        <dbReference type="ChEBI" id="CHEBI:456215"/>
        <dbReference type="EC" id="3.6.1.8"/>
    </reaction>
</comment>
<proteinExistence type="inferred from homology"/>
<dbReference type="SUPFAM" id="SSF101386">
    <property type="entry name" value="all-alpha NTP pyrophosphatases"/>
    <property type="match status" value="2"/>
</dbReference>
<feature type="coiled-coil region" evidence="5">
    <location>
        <begin position="176"/>
        <end position="203"/>
    </location>
</feature>
<dbReference type="GO" id="GO:0046052">
    <property type="term" value="P:UTP catabolic process"/>
    <property type="evidence" value="ECO:0007669"/>
    <property type="project" value="TreeGrafter"/>
</dbReference>
<evidence type="ECO:0000256" key="5">
    <source>
        <dbReference type="SAM" id="Coils"/>
    </source>
</evidence>
<evidence type="ECO:0000256" key="3">
    <source>
        <dbReference type="ARBA" id="ARBA00066372"/>
    </source>
</evidence>
<dbReference type="Proteomes" id="UP001139516">
    <property type="component" value="Unassembled WGS sequence"/>
</dbReference>
<protein>
    <recommendedName>
        <fullName evidence="4">Nucleoside triphosphate pyrophosphohydrolase</fullName>
        <ecNumber evidence="3">3.6.1.8</ecNumber>
    </recommendedName>
</protein>
<evidence type="ECO:0000313" key="8">
    <source>
        <dbReference type="Proteomes" id="UP001139516"/>
    </source>
</evidence>
<reference evidence="7" key="1">
    <citation type="submission" date="2022-04" db="EMBL/GenBank/DDBJ databases">
        <title>Roseomonas acroporae sp. nov., isolated from coral Acropora digitifera.</title>
        <authorList>
            <person name="Sun H."/>
        </authorList>
    </citation>
    <scope>NUCLEOTIDE SEQUENCE</scope>
    <source>
        <strain evidence="7">NAR14</strain>
    </source>
</reference>
<dbReference type="RefSeq" id="WP_248665858.1">
    <property type="nucleotide sequence ID" value="NZ_JALPRX010000016.1"/>
</dbReference>
<dbReference type="GO" id="GO:0047693">
    <property type="term" value="F:ATP diphosphatase activity"/>
    <property type="evidence" value="ECO:0007669"/>
    <property type="project" value="UniProtKB-EC"/>
</dbReference>
<dbReference type="InterPro" id="IPR048011">
    <property type="entry name" value="NTP-PPase_MazG-like_C"/>
</dbReference>
<dbReference type="EC" id="3.6.1.8" evidence="3"/>
<dbReference type="AlphaFoldDB" id="A0A9X1YC00"/>
<feature type="domain" description="NTP pyrophosphohydrolase MazG-like" evidence="6">
    <location>
        <begin position="31"/>
        <end position="117"/>
    </location>
</feature>
<dbReference type="CDD" id="cd11528">
    <property type="entry name" value="NTP-PPase_MazG_Nterm"/>
    <property type="match status" value="1"/>
</dbReference>
<accession>A0A9X1YC00</accession>
<keyword evidence="7" id="KW-0378">Hydrolase</keyword>
<dbReference type="GO" id="GO:0046081">
    <property type="term" value="P:dUTP catabolic process"/>
    <property type="evidence" value="ECO:0007669"/>
    <property type="project" value="TreeGrafter"/>
</dbReference>